<reference evidence="3" key="1">
    <citation type="submission" date="2021-09" db="EMBL/GenBank/DDBJ databases">
        <authorList>
            <consortium name="AG Swart"/>
            <person name="Singh M."/>
            <person name="Singh A."/>
            <person name="Seah K."/>
            <person name="Emmerich C."/>
        </authorList>
    </citation>
    <scope>NUCLEOTIDE SEQUENCE</scope>
    <source>
        <strain evidence="3">ATCC30299</strain>
    </source>
</reference>
<evidence type="ECO:0000256" key="2">
    <source>
        <dbReference type="SAM" id="MobiDB-lite"/>
    </source>
</evidence>
<keyword evidence="4" id="KW-1185">Reference proteome</keyword>
<evidence type="ECO:0000313" key="3">
    <source>
        <dbReference type="EMBL" id="CAG9325411.1"/>
    </source>
</evidence>
<evidence type="ECO:0000256" key="1">
    <source>
        <dbReference type="SAM" id="Coils"/>
    </source>
</evidence>
<feature type="region of interest" description="Disordered" evidence="2">
    <location>
        <begin position="43"/>
        <end position="145"/>
    </location>
</feature>
<keyword evidence="1" id="KW-0175">Coiled coil</keyword>
<feature type="compositionally biased region" description="Polar residues" evidence="2">
    <location>
        <begin position="79"/>
        <end position="92"/>
    </location>
</feature>
<proteinExistence type="predicted"/>
<dbReference type="EMBL" id="CAJZBQ010000038">
    <property type="protein sequence ID" value="CAG9325411.1"/>
    <property type="molecule type" value="Genomic_DNA"/>
</dbReference>
<dbReference type="Proteomes" id="UP001162131">
    <property type="component" value="Unassembled WGS sequence"/>
</dbReference>
<feature type="coiled-coil region" evidence="1">
    <location>
        <begin position="187"/>
        <end position="214"/>
    </location>
</feature>
<sequence length="311" mass="36475">MNTNSEKLARARKLIEDKKRALDERIEKKKEEERLKARQVEIEKQKKQIEKWKADKGIKSVKPKPKPKPEPIPKPVLQETLTFGNISSQFSQKLIDRYESPSDEESPDTVVPDIYPNPNTSQKSLEDSKESRASTPNTIIEYKQESSRNDSIVELKIESSKVSEDTEVSCIKREIKSDQSNDENSIFDEITNQMQKIQTEIENFDMEKEEQRKIVKQEILKAIFFHGFSGDRQEMYEFEEKNEDYDQTPSFHDEILFSEQMCRKWNSPIMKNFLRYDSGTKEYKEMHCKEYIAGSDATNLKSNQKAFQCSK</sequence>
<dbReference type="AlphaFoldDB" id="A0AAU9JUL5"/>
<gene>
    <name evidence="3" type="ORF">BSTOLATCC_MIC38666</name>
</gene>
<name>A0AAU9JUL5_9CILI</name>
<feature type="compositionally biased region" description="Basic and acidic residues" evidence="2">
    <location>
        <begin position="43"/>
        <end position="58"/>
    </location>
</feature>
<protein>
    <submittedName>
        <fullName evidence="3">Uncharacterized protein</fullName>
    </submittedName>
</protein>
<organism evidence="3 4">
    <name type="scientific">Blepharisma stoltei</name>
    <dbReference type="NCBI Taxonomy" id="1481888"/>
    <lineage>
        <taxon>Eukaryota</taxon>
        <taxon>Sar</taxon>
        <taxon>Alveolata</taxon>
        <taxon>Ciliophora</taxon>
        <taxon>Postciliodesmatophora</taxon>
        <taxon>Heterotrichea</taxon>
        <taxon>Heterotrichida</taxon>
        <taxon>Blepharismidae</taxon>
        <taxon>Blepharisma</taxon>
    </lineage>
</organism>
<comment type="caution">
    <text evidence="3">The sequence shown here is derived from an EMBL/GenBank/DDBJ whole genome shotgun (WGS) entry which is preliminary data.</text>
</comment>
<evidence type="ECO:0000313" key="4">
    <source>
        <dbReference type="Proteomes" id="UP001162131"/>
    </source>
</evidence>
<accession>A0AAU9JUL5</accession>